<feature type="repeat" description="TPR" evidence="2">
    <location>
        <begin position="730"/>
        <end position="763"/>
    </location>
</feature>
<evidence type="ECO:0000259" key="4">
    <source>
        <dbReference type="PROSITE" id="PS50887"/>
    </source>
</evidence>
<evidence type="ECO:0000256" key="1">
    <source>
        <dbReference type="ARBA" id="ARBA00004167"/>
    </source>
</evidence>
<dbReference type="InterPro" id="IPR011009">
    <property type="entry name" value="Kinase-like_dom_sf"/>
</dbReference>
<name>A0A096BIU6_9FIRM</name>
<dbReference type="CDD" id="cd01949">
    <property type="entry name" value="GGDEF"/>
    <property type="match status" value="1"/>
</dbReference>
<dbReference type="SMART" id="SM00267">
    <property type="entry name" value="GGDEF"/>
    <property type="match status" value="1"/>
</dbReference>
<dbReference type="SUPFAM" id="SSF52540">
    <property type="entry name" value="P-loop containing nucleoside triphosphate hydrolases"/>
    <property type="match status" value="1"/>
</dbReference>
<dbReference type="InterPro" id="IPR043128">
    <property type="entry name" value="Rev_trsase/Diguanyl_cyclase"/>
</dbReference>
<dbReference type="PROSITE" id="PS50011">
    <property type="entry name" value="PROTEIN_KINASE_DOM"/>
    <property type="match status" value="1"/>
</dbReference>
<dbReference type="SMART" id="SM00220">
    <property type="entry name" value="S_TKc"/>
    <property type="match status" value="1"/>
</dbReference>
<dbReference type="Gene3D" id="3.30.70.270">
    <property type="match status" value="1"/>
</dbReference>
<dbReference type="InterPro" id="IPR000719">
    <property type="entry name" value="Prot_kinase_dom"/>
</dbReference>
<dbReference type="Pfam" id="PF13181">
    <property type="entry name" value="TPR_8"/>
    <property type="match status" value="2"/>
</dbReference>
<evidence type="ECO:0000313" key="6">
    <source>
        <dbReference type="Proteomes" id="UP000029622"/>
    </source>
</evidence>
<feature type="repeat" description="TPR" evidence="2">
    <location>
        <begin position="931"/>
        <end position="964"/>
    </location>
</feature>
<dbReference type="InterPro" id="IPR041664">
    <property type="entry name" value="AAA_16"/>
</dbReference>
<dbReference type="GO" id="GO:0052621">
    <property type="term" value="F:diguanylate cyclase activity"/>
    <property type="evidence" value="ECO:0007669"/>
    <property type="project" value="TreeGrafter"/>
</dbReference>
<dbReference type="Gene3D" id="1.25.40.10">
    <property type="entry name" value="Tetratricopeptide repeat domain"/>
    <property type="match status" value="3"/>
</dbReference>
<evidence type="ECO:0000313" key="5">
    <source>
        <dbReference type="EMBL" id="KGG80792.1"/>
    </source>
</evidence>
<accession>A0A096BIU6</accession>
<dbReference type="PROSITE" id="PS50005">
    <property type="entry name" value="TPR"/>
    <property type="match status" value="3"/>
</dbReference>
<dbReference type="GO" id="GO:0005524">
    <property type="term" value="F:ATP binding"/>
    <property type="evidence" value="ECO:0007669"/>
    <property type="project" value="InterPro"/>
</dbReference>
<feature type="domain" description="Protein kinase" evidence="3">
    <location>
        <begin position="8"/>
        <end position="259"/>
    </location>
</feature>
<keyword evidence="2" id="KW-0802">TPR repeat</keyword>
<feature type="domain" description="GGDEF" evidence="4">
    <location>
        <begin position="1484"/>
        <end position="1615"/>
    </location>
</feature>
<sequence>MELINNRYFINNIIEENDDSITYEVRDLIRNNEKKFLKLYKETPNTSKYVKYLTQNFIKYSTITHPNIIRSYSFDIVKTIDNKDSKKLLYFYTTEMKKGFKLIGTINRFTEKEVVDIIYQICDVLYHLHLQGITYVFLNQDNIFVNKYKDGVKIKLQDIISVKEHIISRTFDYNDRMFIAPEFTFNKEKIDKRIDIFSIGILFYSLLKGVNKTEFNYQSILEEIKNSDNDYFKIIKKCISRNVSKRYDNIYQLVNDLNVITGRQFEFNFTNRNLIFKTPIVGRDKEIRQVLDIDNQFSIGNYKMKLVLVKGECGIGKTRFLNEIGFRLRMNNRILFKVMVDVSNSVSSSPIQMILKQMIKNADISLIEKYGAELVKIIPEIRFIKDIKPSSVLTADKEKLRLYDRITNFILDYINKTPTYIMIDDLHNAGLETFKILDFIIKNSNSVPLLLIVTYDEEKVKYMPEIKEIINEWKKLDKVKELELLKLSLQETAELLSNILNIDYRPINFTAKIMEETSGNPRYIEEVLKKLYVAKELYLNKKGIWKLKIENIDRLLIPGNIDEAIKEQIELLDRDLYNIIKIISIFNSPVSQKIIEKMVRISEEKLLSLIEKLVSMKLLDKRLEDWGYTYTFYNRNVKVYIYNSIDKDERNRLHKQASEILEDIYKKQDRVNFDELIFHLTLSGETDKAIDYAITFAQKMQRLLANSRAMLLWEKAYKLLEKKPDDIRKLKVLISMGKLYAYQGENNKAIDMYKKALKGAMKTDNKQLIIRCKINMANIFCLRNDLDTCRRLAIEAYLEAKSIDSIESVLDALILLNKINIWKGKYYLVLRLSKKYLELALNKKLYKYAGSIYNHMGLVYMFTEKINLAKECFKKSIELFQKANEFVESTRPINNIGIIYADYFDETDKAMKYMKEGIEISQKYNFVQSEVVLLNNIGELYLSINEYEKAKEVVERAVKLSKELEYKDMYFIAMKNLAAIYLHTGEFDKCFDCYYILQEKFKESNISKANVTEYYNFLSEFYYKFGKWDEAIEFCDKTIENSTKFDIKYKLNAISLKALIKYYKTGILDKKEINKIRDEFRVRNTGRRDFLLRVAYVAIQSGDIDYALELLEEDAEIAGKVSTIYLDIVRKMLIICIEDWGIQRLLEVLKLVRDNRFLELELFIYYMLGEKFFRKQEYYKAANYYLMVLDLLKRLSKKIPDENFRLAYFSSHGKRKIIQKVSMIINILLKDKDELLTKKANEILEKLKYSDMKDIDLLISLFNKINKTTEGNSKETKEYLNILQIARLIEKFNDDYKNNLRRLIRFAVDQSLASRGFIFVNSESTNELEIIASTVDNVDQAELQKIKFIVKQKQRAFILKNVFKEIKNETERLLFGDIKSMICIPIFRARKESLLNKVERRKIKRFSNDKIIGYFYLDSDIIFNRFDQTTFELMKMLSYIAYLNIENYYLKISSSTDKLTGIYNRKYFDFLFDEILRFSKINNYSFSVIMADIDKFKNVNDIFGHQKGDEILSRVAQIIQNNIRHTDIVGRYGGEEFIIILHDTEGNEGLKVAEKIRKEVESANLISKDYPVTISLGVSNYPQHGQFKDELIENADKALYHAKNTGRNKAVLWDSSIRDKAVRFDKLAGIVTGNTVQDQRIVSLMIDVLNLLKLDIKVECKIFEILSRLIEVMEVQQAILFTIEEDLSINKIYAKKRKQQKWHNCPRYNKNIIEKVLHNRKGEFLIDWEDIGKIDPATGKPDWQSVIVAPSIINGRLKGILYLSVPIKEKEFDYNSYNFICKIADIIAAII</sequence>
<gene>
    <name evidence="5" type="ORF">Y919_04165</name>
</gene>
<dbReference type="Proteomes" id="UP000029622">
    <property type="component" value="Unassembled WGS sequence"/>
</dbReference>
<reference evidence="5 6" key="1">
    <citation type="submission" date="2013-12" db="EMBL/GenBank/DDBJ databases">
        <title>Draft genome sequence of Caloranaerobacter sp. H53214.</title>
        <authorList>
            <person name="Jiang L.J."/>
            <person name="Shao Z.Z."/>
            <person name="Long M.N."/>
        </authorList>
    </citation>
    <scope>NUCLEOTIDE SEQUENCE [LARGE SCALE GENOMIC DNA]</scope>
    <source>
        <strain evidence="5 6">H53214</strain>
    </source>
</reference>
<proteinExistence type="predicted"/>
<dbReference type="InterPro" id="IPR050469">
    <property type="entry name" value="Diguanylate_Cyclase"/>
</dbReference>
<feature type="repeat" description="TPR" evidence="2">
    <location>
        <begin position="850"/>
        <end position="883"/>
    </location>
</feature>
<dbReference type="InterPro" id="IPR027417">
    <property type="entry name" value="P-loop_NTPase"/>
</dbReference>
<dbReference type="PANTHER" id="PTHR45138">
    <property type="entry name" value="REGULATORY COMPONENTS OF SENSORY TRANSDUCTION SYSTEM"/>
    <property type="match status" value="1"/>
</dbReference>
<dbReference type="EMBL" id="AZTB01000014">
    <property type="protein sequence ID" value="KGG80792.1"/>
    <property type="molecule type" value="Genomic_DNA"/>
</dbReference>
<dbReference type="SUPFAM" id="SSF48452">
    <property type="entry name" value="TPR-like"/>
    <property type="match status" value="2"/>
</dbReference>
<dbReference type="InterPro" id="IPR000160">
    <property type="entry name" value="GGDEF_dom"/>
</dbReference>
<dbReference type="Gene3D" id="3.30.450.40">
    <property type="match status" value="2"/>
</dbReference>
<organism evidence="5 6">
    <name type="scientific">Caloranaerobacter azorensis H53214</name>
    <dbReference type="NCBI Taxonomy" id="1156417"/>
    <lineage>
        <taxon>Bacteria</taxon>
        <taxon>Bacillati</taxon>
        <taxon>Bacillota</taxon>
        <taxon>Tissierellia</taxon>
        <taxon>Tissierellales</taxon>
        <taxon>Thermohalobacteraceae</taxon>
        <taxon>Caloranaerobacter</taxon>
    </lineage>
</organism>
<dbReference type="NCBIfam" id="TIGR00254">
    <property type="entry name" value="GGDEF"/>
    <property type="match status" value="1"/>
</dbReference>
<dbReference type="Gene3D" id="1.10.510.10">
    <property type="entry name" value="Transferase(Phosphotransferase) domain 1"/>
    <property type="match status" value="1"/>
</dbReference>
<dbReference type="FunFam" id="3.30.70.270:FF:000001">
    <property type="entry name" value="Diguanylate cyclase domain protein"/>
    <property type="match status" value="1"/>
</dbReference>
<dbReference type="Pfam" id="PF00990">
    <property type="entry name" value="GGDEF"/>
    <property type="match status" value="1"/>
</dbReference>
<dbReference type="GO" id="GO:0016020">
    <property type="term" value="C:membrane"/>
    <property type="evidence" value="ECO:0007669"/>
    <property type="project" value="UniProtKB-SubCell"/>
</dbReference>
<dbReference type="InterPro" id="IPR011990">
    <property type="entry name" value="TPR-like_helical_dom_sf"/>
</dbReference>
<dbReference type="InterPro" id="IPR019734">
    <property type="entry name" value="TPR_rpt"/>
</dbReference>
<protein>
    <recommendedName>
        <fullName evidence="7">Diguanylate cyclase</fullName>
    </recommendedName>
</protein>
<dbReference type="SMART" id="SM00028">
    <property type="entry name" value="TPR"/>
    <property type="match status" value="7"/>
</dbReference>
<dbReference type="InterPro" id="IPR029016">
    <property type="entry name" value="GAF-like_dom_sf"/>
</dbReference>
<dbReference type="STRING" id="1156417.Y919_04165"/>
<evidence type="ECO:0008006" key="7">
    <source>
        <dbReference type="Google" id="ProtNLM"/>
    </source>
</evidence>
<comment type="subcellular location">
    <subcellularLocation>
        <location evidence="1">Membrane</location>
        <topology evidence="1">Single-pass membrane protein</topology>
    </subcellularLocation>
</comment>
<dbReference type="SUPFAM" id="SSF56112">
    <property type="entry name" value="Protein kinase-like (PK-like)"/>
    <property type="match status" value="1"/>
</dbReference>
<dbReference type="GO" id="GO:0004672">
    <property type="term" value="F:protein kinase activity"/>
    <property type="evidence" value="ECO:0007669"/>
    <property type="project" value="InterPro"/>
</dbReference>
<dbReference type="PROSITE" id="PS50887">
    <property type="entry name" value="GGDEF"/>
    <property type="match status" value="1"/>
</dbReference>
<evidence type="ECO:0000256" key="2">
    <source>
        <dbReference type="PROSITE-ProRule" id="PRU00339"/>
    </source>
</evidence>
<comment type="caution">
    <text evidence="5">The sequence shown here is derived from an EMBL/GenBank/DDBJ whole genome shotgun (WGS) entry which is preliminary data.</text>
</comment>
<dbReference type="RefSeq" id="WP_035162740.1">
    <property type="nucleotide sequence ID" value="NZ_AZTB01000014.1"/>
</dbReference>
<dbReference type="Pfam" id="PF13191">
    <property type="entry name" value="AAA_16"/>
    <property type="match status" value="1"/>
</dbReference>
<evidence type="ECO:0000259" key="3">
    <source>
        <dbReference type="PROSITE" id="PS50011"/>
    </source>
</evidence>
<dbReference type="Pfam" id="PF00069">
    <property type="entry name" value="Pkinase"/>
    <property type="match status" value="1"/>
</dbReference>
<dbReference type="SUPFAM" id="SSF55073">
    <property type="entry name" value="Nucleotide cyclase"/>
    <property type="match status" value="1"/>
</dbReference>
<dbReference type="InterPro" id="IPR029787">
    <property type="entry name" value="Nucleotide_cyclase"/>
</dbReference>
<dbReference type="PANTHER" id="PTHR45138:SF9">
    <property type="entry name" value="DIGUANYLATE CYCLASE DGCM-RELATED"/>
    <property type="match status" value="1"/>
</dbReference>